<gene>
    <name evidence="1" type="ORF">CGZ94_14545</name>
</gene>
<protein>
    <submittedName>
        <fullName evidence="1">Uncharacterized protein</fullName>
    </submittedName>
</protein>
<sequence length="81" mass="8837">MAAVKNILKHVSAEVAGRRRKCYRKKTHVILKGDPCLVVRDGPQNQTTYCTVCASEILTKANGALADLHTHFTAPHDAPQA</sequence>
<reference evidence="1 2" key="1">
    <citation type="submission" date="2017-07" db="EMBL/GenBank/DDBJ databases">
        <title>Draft whole genome sequences of clinical Proprionibacteriaceae strains.</title>
        <authorList>
            <person name="Bernier A.-M."/>
            <person name="Bernard K."/>
            <person name="Domingo M.-C."/>
        </authorList>
    </citation>
    <scope>NUCLEOTIDE SEQUENCE [LARGE SCALE GENOMIC DNA]</scope>
    <source>
        <strain evidence="1 2">NML 030167</strain>
    </source>
</reference>
<evidence type="ECO:0000313" key="1">
    <source>
        <dbReference type="EMBL" id="OYO11639.1"/>
    </source>
</evidence>
<evidence type="ECO:0000313" key="2">
    <source>
        <dbReference type="Proteomes" id="UP000215896"/>
    </source>
</evidence>
<accession>A0A255G6U8</accession>
<proteinExistence type="predicted"/>
<dbReference type="RefSeq" id="WP_094406072.1">
    <property type="nucleotide sequence ID" value="NZ_NMVO01000015.1"/>
</dbReference>
<dbReference type="EMBL" id="NMVO01000015">
    <property type="protein sequence ID" value="OYO11639.1"/>
    <property type="molecule type" value="Genomic_DNA"/>
</dbReference>
<dbReference type="OrthoDB" id="5120011at2"/>
<dbReference type="Proteomes" id="UP000215896">
    <property type="component" value="Unassembled WGS sequence"/>
</dbReference>
<name>A0A255G6U8_9ACTN</name>
<comment type="caution">
    <text evidence="1">The sequence shown here is derived from an EMBL/GenBank/DDBJ whole genome shotgun (WGS) entry which is preliminary data.</text>
</comment>
<keyword evidence="2" id="KW-1185">Reference proteome</keyword>
<organism evidence="1 2">
    <name type="scientific">Enemella evansiae</name>
    <dbReference type="NCBI Taxonomy" id="2016499"/>
    <lineage>
        <taxon>Bacteria</taxon>
        <taxon>Bacillati</taxon>
        <taxon>Actinomycetota</taxon>
        <taxon>Actinomycetes</taxon>
        <taxon>Propionibacteriales</taxon>
        <taxon>Propionibacteriaceae</taxon>
        <taxon>Enemella</taxon>
    </lineage>
</organism>
<dbReference type="AlphaFoldDB" id="A0A255G6U8"/>